<evidence type="ECO:0000256" key="2">
    <source>
        <dbReference type="ARBA" id="ARBA00022723"/>
    </source>
</evidence>
<dbReference type="GO" id="GO:0045165">
    <property type="term" value="P:cell fate commitment"/>
    <property type="evidence" value="ECO:0007669"/>
    <property type="project" value="TreeGrafter"/>
</dbReference>
<evidence type="ECO:0000313" key="7">
    <source>
        <dbReference type="Proteomes" id="UP001140206"/>
    </source>
</evidence>
<dbReference type="GO" id="GO:0010582">
    <property type="term" value="P:floral meristem determinacy"/>
    <property type="evidence" value="ECO:0007669"/>
    <property type="project" value="TreeGrafter"/>
</dbReference>
<protein>
    <submittedName>
        <fullName evidence="6">C2C2-YABBY transcription factor</fullName>
    </submittedName>
</protein>
<dbReference type="EMBL" id="JAMFTS010000001">
    <property type="protein sequence ID" value="KAJ4820479.1"/>
    <property type="molecule type" value="Genomic_DNA"/>
</dbReference>
<proteinExistence type="inferred from homology"/>
<dbReference type="CDD" id="cd00084">
    <property type="entry name" value="HMG-box_SF"/>
    <property type="match status" value="1"/>
</dbReference>
<dbReference type="InterPro" id="IPR056775">
    <property type="entry name" value="YABBY_C"/>
</dbReference>
<evidence type="ECO:0000256" key="4">
    <source>
        <dbReference type="ARBA" id="ARBA00022833"/>
    </source>
</evidence>
<dbReference type="PANTHER" id="PTHR31675:SF1">
    <property type="entry name" value="PROTEIN CRABS CLAW"/>
    <property type="match status" value="1"/>
</dbReference>
<evidence type="ECO:0000259" key="5">
    <source>
        <dbReference type="Pfam" id="PF04690"/>
    </source>
</evidence>
<comment type="similarity">
    <text evidence="1">Belongs to the YABBY family.</text>
</comment>
<name>A0AAV8HVE1_9POAL</name>
<organism evidence="6 7">
    <name type="scientific">Rhynchospora pubera</name>
    <dbReference type="NCBI Taxonomy" id="906938"/>
    <lineage>
        <taxon>Eukaryota</taxon>
        <taxon>Viridiplantae</taxon>
        <taxon>Streptophyta</taxon>
        <taxon>Embryophyta</taxon>
        <taxon>Tracheophyta</taxon>
        <taxon>Spermatophyta</taxon>
        <taxon>Magnoliopsida</taxon>
        <taxon>Liliopsida</taxon>
        <taxon>Poales</taxon>
        <taxon>Cyperaceae</taxon>
        <taxon>Cyperoideae</taxon>
        <taxon>Rhynchosporeae</taxon>
        <taxon>Rhynchospora</taxon>
    </lineage>
</organism>
<comment type="caution">
    <text evidence="6">The sequence shown here is derived from an EMBL/GenBank/DDBJ whole genome shotgun (WGS) entry which is preliminary data.</text>
</comment>
<dbReference type="InterPro" id="IPR036910">
    <property type="entry name" value="HMG_box_dom_sf"/>
</dbReference>
<keyword evidence="7" id="KW-1185">Reference proteome</keyword>
<keyword evidence="2" id="KW-0479">Metal-binding</keyword>
<dbReference type="GO" id="GO:0008270">
    <property type="term" value="F:zinc ion binding"/>
    <property type="evidence" value="ECO:0007669"/>
    <property type="project" value="UniProtKB-KW"/>
</dbReference>
<dbReference type="Gene3D" id="1.10.30.10">
    <property type="entry name" value="High mobility group box domain"/>
    <property type="match status" value="1"/>
</dbReference>
<dbReference type="SUPFAM" id="SSF47095">
    <property type="entry name" value="HMG-box"/>
    <property type="match status" value="1"/>
</dbReference>
<dbReference type="InterPro" id="IPR006780">
    <property type="entry name" value="YABBY"/>
</dbReference>
<dbReference type="GO" id="GO:0005634">
    <property type="term" value="C:nucleus"/>
    <property type="evidence" value="ECO:0007669"/>
    <property type="project" value="TreeGrafter"/>
</dbReference>
<evidence type="ECO:0000313" key="6">
    <source>
        <dbReference type="EMBL" id="KAJ4820479.1"/>
    </source>
</evidence>
<evidence type="ECO:0000256" key="3">
    <source>
        <dbReference type="ARBA" id="ARBA00022771"/>
    </source>
</evidence>
<accession>A0AAV8HVE1</accession>
<dbReference type="Proteomes" id="UP001140206">
    <property type="component" value="Chromosome 1"/>
</dbReference>
<evidence type="ECO:0000256" key="1">
    <source>
        <dbReference type="ARBA" id="ARBA00010325"/>
    </source>
</evidence>
<sequence length="177" mass="19787">MDNPAKGSIHAVCPNCKTELLVMASECMTKSCNVDVHCGRCNKIFRFNPDPDELQRITQKLASLTVSRNQISPPAAPSAYNEPANSRTLFVVKPDAEKKPRVPSAYNRFMREEIALIKANKPGIPQREAFRMAAENWARNDRGSPTVSSSECMMKLIQNSDIKNYTFLSVSHINLLC</sequence>
<dbReference type="Pfam" id="PF04690">
    <property type="entry name" value="YABBY"/>
    <property type="match status" value="1"/>
</dbReference>
<dbReference type="PANTHER" id="PTHR31675">
    <property type="entry name" value="PROTEIN YABBY 6-RELATED"/>
    <property type="match status" value="1"/>
</dbReference>
<dbReference type="AlphaFoldDB" id="A0AAV8HVE1"/>
<feature type="domain" description="YABBY protein C-terminal" evidence="5">
    <location>
        <begin position="84"/>
        <end position="140"/>
    </location>
</feature>
<reference evidence="6" key="1">
    <citation type="submission" date="2022-08" db="EMBL/GenBank/DDBJ databases">
        <authorList>
            <person name="Marques A."/>
        </authorList>
    </citation>
    <scope>NUCLEOTIDE SEQUENCE</scope>
    <source>
        <strain evidence="6">RhyPub2mFocal</strain>
        <tissue evidence="6">Leaves</tissue>
    </source>
</reference>
<dbReference type="GO" id="GO:0048479">
    <property type="term" value="P:style development"/>
    <property type="evidence" value="ECO:0007669"/>
    <property type="project" value="TreeGrafter"/>
</dbReference>
<keyword evidence="3" id="KW-0863">Zinc-finger</keyword>
<dbReference type="GO" id="GO:0048366">
    <property type="term" value="P:leaf development"/>
    <property type="evidence" value="ECO:0007669"/>
    <property type="project" value="TreeGrafter"/>
</dbReference>
<keyword evidence="4" id="KW-0862">Zinc</keyword>
<gene>
    <name evidence="6" type="ORF">LUZ62_033045</name>
</gene>